<name>A0AAD7DPE1_MYCRO</name>
<dbReference type="EMBL" id="JARKIE010000035">
    <property type="protein sequence ID" value="KAJ7696260.1"/>
    <property type="molecule type" value="Genomic_DNA"/>
</dbReference>
<keyword evidence="2" id="KW-1185">Reference proteome</keyword>
<organism evidence="1 2">
    <name type="scientific">Mycena rosella</name>
    <name type="common">Pink bonnet</name>
    <name type="synonym">Agaricus rosellus</name>
    <dbReference type="NCBI Taxonomy" id="1033263"/>
    <lineage>
        <taxon>Eukaryota</taxon>
        <taxon>Fungi</taxon>
        <taxon>Dikarya</taxon>
        <taxon>Basidiomycota</taxon>
        <taxon>Agaricomycotina</taxon>
        <taxon>Agaricomycetes</taxon>
        <taxon>Agaricomycetidae</taxon>
        <taxon>Agaricales</taxon>
        <taxon>Marasmiineae</taxon>
        <taxon>Mycenaceae</taxon>
        <taxon>Mycena</taxon>
    </lineage>
</organism>
<dbReference type="Proteomes" id="UP001221757">
    <property type="component" value="Unassembled WGS sequence"/>
</dbReference>
<evidence type="ECO:0000313" key="1">
    <source>
        <dbReference type="EMBL" id="KAJ7696260.1"/>
    </source>
</evidence>
<reference evidence="1" key="1">
    <citation type="submission" date="2023-03" db="EMBL/GenBank/DDBJ databases">
        <title>Massive genome expansion in bonnet fungi (Mycena s.s.) driven by repeated elements and novel gene families across ecological guilds.</title>
        <authorList>
            <consortium name="Lawrence Berkeley National Laboratory"/>
            <person name="Harder C.B."/>
            <person name="Miyauchi S."/>
            <person name="Viragh M."/>
            <person name="Kuo A."/>
            <person name="Thoen E."/>
            <person name="Andreopoulos B."/>
            <person name="Lu D."/>
            <person name="Skrede I."/>
            <person name="Drula E."/>
            <person name="Henrissat B."/>
            <person name="Morin E."/>
            <person name="Kohler A."/>
            <person name="Barry K."/>
            <person name="LaButti K."/>
            <person name="Morin E."/>
            <person name="Salamov A."/>
            <person name="Lipzen A."/>
            <person name="Mereny Z."/>
            <person name="Hegedus B."/>
            <person name="Baldrian P."/>
            <person name="Stursova M."/>
            <person name="Weitz H."/>
            <person name="Taylor A."/>
            <person name="Grigoriev I.V."/>
            <person name="Nagy L.G."/>
            <person name="Martin F."/>
            <person name="Kauserud H."/>
        </authorList>
    </citation>
    <scope>NUCLEOTIDE SEQUENCE</scope>
    <source>
        <strain evidence="1">CBHHK067</strain>
    </source>
</reference>
<evidence type="ECO:0000313" key="2">
    <source>
        <dbReference type="Proteomes" id="UP001221757"/>
    </source>
</evidence>
<proteinExistence type="predicted"/>
<sequence length="156" mass="17020">MRVGPDIALELPAASASRLRTGIARVGSRRDAELTGTAQDRRDGELSNEMIQDVFHSLSLHLHPPLPLVLSGVPAQPDARSLRHPDVSPRVRRTNCYCVARSRAARSSSVVRSSESVHMSGPRIRGPACLMRMYAASRADVNRMRKRKGCAPIAGM</sequence>
<accession>A0AAD7DPE1</accession>
<gene>
    <name evidence="1" type="ORF">B0H17DRAFT_1329286</name>
</gene>
<protein>
    <submittedName>
        <fullName evidence="1">Uncharacterized protein</fullName>
    </submittedName>
</protein>
<dbReference type="AlphaFoldDB" id="A0AAD7DPE1"/>
<comment type="caution">
    <text evidence="1">The sequence shown here is derived from an EMBL/GenBank/DDBJ whole genome shotgun (WGS) entry which is preliminary data.</text>
</comment>